<feature type="compositionally biased region" description="Polar residues" evidence="12">
    <location>
        <begin position="265"/>
        <end position="274"/>
    </location>
</feature>
<keyword evidence="10" id="KW-0539">Nucleus</keyword>
<feature type="region of interest" description="Disordered" evidence="12">
    <location>
        <begin position="263"/>
        <end position="301"/>
    </location>
</feature>
<keyword evidence="3" id="KW-0808">Transferase</keyword>
<dbReference type="AlphaFoldDB" id="A0ABD3NH63"/>
<feature type="compositionally biased region" description="Basic and acidic residues" evidence="12">
    <location>
        <begin position="275"/>
        <end position="287"/>
    </location>
</feature>
<accession>A0ABD3NH63</accession>
<evidence type="ECO:0000256" key="4">
    <source>
        <dbReference type="ARBA" id="ARBA00022723"/>
    </source>
</evidence>
<comment type="subcellular location">
    <subcellularLocation>
        <location evidence="1">Nucleus</location>
    </subcellularLocation>
</comment>
<name>A0ABD3NH63_9STRA</name>
<evidence type="ECO:0000256" key="7">
    <source>
        <dbReference type="ARBA" id="ARBA00022853"/>
    </source>
</evidence>
<organism evidence="14 15">
    <name type="scientific">Stephanodiscus triporus</name>
    <dbReference type="NCBI Taxonomy" id="2934178"/>
    <lineage>
        <taxon>Eukaryota</taxon>
        <taxon>Sar</taxon>
        <taxon>Stramenopiles</taxon>
        <taxon>Ochrophyta</taxon>
        <taxon>Bacillariophyta</taxon>
        <taxon>Coscinodiscophyceae</taxon>
        <taxon>Thalassiosirophycidae</taxon>
        <taxon>Stephanodiscales</taxon>
        <taxon>Stephanodiscaceae</taxon>
        <taxon>Stephanodiscus</taxon>
    </lineage>
</organism>
<dbReference type="PANTHER" id="PTHR13808">
    <property type="entry name" value="CBP/P300-RELATED"/>
    <property type="match status" value="1"/>
</dbReference>
<keyword evidence="5" id="KW-0863">Zinc-finger</keyword>
<keyword evidence="15" id="KW-1185">Reference proteome</keyword>
<dbReference type="InterPro" id="IPR000197">
    <property type="entry name" value="Znf_TAZ"/>
</dbReference>
<evidence type="ECO:0000256" key="2">
    <source>
        <dbReference type="ARBA" id="ARBA00013184"/>
    </source>
</evidence>
<reference evidence="14 15" key="1">
    <citation type="submission" date="2024-10" db="EMBL/GenBank/DDBJ databases">
        <title>Updated reference genomes for cyclostephanoid diatoms.</title>
        <authorList>
            <person name="Roberts W.R."/>
            <person name="Alverson A.J."/>
        </authorList>
    </citation>
    <scope>NUCLEOTIDE SEQUENCE [LARGE SCALE GENOMIC DNA]</scope>
    <source>
        <strain evidence="14 15">AJA276-08</strain>
    </source>
</reference>
<dbReference type="SMART" id="SM00551">
    <property type="entry name" value="ZnF_TAZ"/>
    <property type="match status" value="1"/>
</dbReference>
<dbReference type="Pfam" id="PF02135">
    <property type="entry name" value="zf-TAZ"/>
    <property type="match status" value="1"/>
</dbReference>
<proteinExistence type="predicted"/>
<dbReference type="EMBL" id="JALLAZ020001476">
    <property type="protein sequence ID" value="KAL3774322.1"/>
    <property type="molecule type" value="Genomic_DNA"/>
</dbReference>
<protein>
    <recommendedName>
        <fullName evidence="2">histone acetyltransferase</fullName>
        <ecNumber evidence="2">2.3.1.48</ecNumber>
    </recommendedName>
</protein>
<dbReference type="EC" id="2.3.1.48" evidence="2"/>
<comment type="caution">
    <text evidence="14">The sequence shown here is derived from an EMBL/GenBank/DDBJ whole genome shotgun (WGS) entry which is preliminary data.</text>
</comment>
<evidence type="ECO:0000256" key="12">
    <source>
        <dbReference type="SAM" id="MobiDB-lite"/>
    </source>
</evidence>
<evidence type="ECO:0000313" key="14">
    <source>
        <dbReference type="EMBL" id="KAL3774322.1"/>
    </source>
</evidence>
<dbReference type="InterPro" id="IPR035898">
    <property type="entry name" value="TAZ_dom_sf"/>
</dbReference>
<evidence type="ECO:0000256" key="9">
    <source>
        <dbReference type="ARBA" id="ARBA00023163"/>
    </source>
</evidence>
<keyword evidence="8" id="KW-0805">Transcription regulation</keyword>
<sequence>MEREGGDPIAPASSHEISTTNNSRSQMNTFMSPPLRLSTVSVNRNTSSLTPNRYPESLAALTALHQSSRLSRQDSPQEVTISIDTLSAFLPPPPLFRPSALNNVIHRPQISALHAETLYGDEDRRYPYEIPPVPTLSAGSSGSAGESPLPILGFIEQLSSLQVRPRNRPAVLDSCGGEVKESDTEDPPKKKSKIMAGVSSEPKENYFATPNTLKSRMSASSFDIIGCPLSRVSAISDEFFMSPIYNRDVNTAIKSHLEITRDRAQQNGGMNSKVSEGDGQMHQHDQKQTQPRGFKKDDPMEKEKRILRRKIERLLLIRHCSICSFPLPLHVEIPCPMESSPTDQRNSLDFDRNDIPYVAELTQLPQMCPKADCAEGKVLCAHIRTCKLERCIYPRCLTSREVLGHYKKCRDLSCEICGPTRALDRTYDKHRNGESSIDTIEDWLSKNDEE</sequence>
<keyword evidence="6" id="KW-0862">Zinc</keyword>
<evidence type="ECO:0000256" key="5">
    <source>
        <dbReference type="ARBA" id="ARBA00022771"/>
    </source>
</evidence>
<dbReference type="Gene3D" id="1.20.1020.10">
    <property type="entry name" value="TAZ domain"/>
    <property type="match status" value="1"/>
</dbReference>
<keyword evidence="9" id="KW-0804">Transcription</keyword>
<comment type="catalytic activity">
    <reaction evidence="11">
        <text>L-lysyl-[protein] + acetyl-CoA = N(6)-acetyl-L-lysyl-[protein] + CoA + H(+)</text>
        <dbReference type="Rhea" id="RHEA:45948"/>
        <dbReference type="Rhea" id="RHEA-COMP:9752"/>
        <dbReference type="Rhea" id="RHEA-COMP:10731"/>
        <dbReference type="ChEBI" id="CHEBI:15378"/>
        <dbReference type="ChEBI" id="CHEBI:29969"/>
        <dbReference type="ChEBI" id="CHEBI:57287"/>
        <dbReference type="ChEBI" id="CHEBI:57288"/>
        <dbReference type="ChEBI" id="CHEBI:61930"/>
        <dbReference type="EC" id="2.3.1.48"/>
    </reaction>
</comment>
<dbReference type="Proteomes" id="UP001530315">
    <property type="component" value="Unassembled WGS sequence"/>
</dbReference>
<evidence type="ECO:0000256" key="11">
    <source>
        <dbReference type="ARBA" id="ARBA00048017"/>
    </source>
</evidence>
<dbReference type="SUPFAM" id="SSF57933">
    <property type="entry name" value="TAZ domain"/>
    <property type="match status" value="1"/>
</dbReference>
<dbReference type="PANTHER" id="PTHR13808:SF1">
    <property type="entry name" value="HISTONE ACETYLTRANSFERASE"/>
    <property type="match status" value="1"/>
</dbReference>
<dbReference type="GO" id="GO:0008270">
    <property type="term" value="F:zinc ion binding"/>
    <property type="evidence" value="ECO:0007669"/>
    <property type="project" value="UniProtKB-KW"/>
</dbReference>
<feature type="compositionally biased region" description="Polar residues" evidence="12">
    <location>
        <begin position="15"/>
        <end position="31"/>
    </location>
</feature>
<dbReference type="GO" id="GO:0005634">
    <property type="term" value="C:nucleus"/>
    <property type="evidence" value="ECO:0007669"/>
    <property type="project" value="UniProtKB-SubCell"/>
</dbReference>
<evidence type="ECO:0000256" key="10">
    <source>
        <dbReference type="ARBA" id="ARBA00023242"/>
    </source>
</evidence>
<evidence type="ECO:0000256" key="8">
    <source>
        <dbReference type="ARBA" id="ARBA00023015"/>
    </source>
</evidence>
<feature type="domain" description="TAZ-type" evidence="13">
    <location>
        <begin position="300"/>
        <end position="420"/>
    </location>
</feature>
<evidence type="ECO:0000313" key="15">
    <source>
        <dbReference type="Proteomes" id="UP001530315"/>
    </source>
</evidence>
<feature type="region of interest" description="Disordered" evidence="12">
    <location>
        <begin position="172"/>
        <end position="197"/>
    </location>
</feature>
<gene>
    <name evidence="14" type="ORF">ACHAW5_009841</name>
</gene>
<evidence type="ECO:0000256" key="1">
    <source>
        <dbReference type="ARBA" id="ARBA00004123"/>
    </source>
</evidence>
<keyword evidence="7" id="KW-0156">Chromatin regulator</keyword>
<dbReference type="PROSITE" id="PS50134">
    <property type="entry name" value="ZF_TAZ"/>
    <property type="match status" value="1"/>
</dbReference>
<feature type="compositionally biased region" description="Basic and acidic residues" evidence="12">
    <location>
        <begin position="178"/>
        <end position="189"/>
    </location>
</feature>
<evidence type="ECO:0000256" key="6">
    <source>
        <dbReference type="ARBA" id="ARBA00022833"/>
    </source>
</evidence>
<keyword evidence="4" id="KW-0479">Metal-binding</keyword>
<feature type="region of interest" description="Disordered" evidence="12">
    <location>
        <begin position="1"/>
        <end position="32"/>
    </location>
</feature>
<evidence type="ECO:0000259" key="13">
    <source>
        <dbReference type="PROSITE" id="PS50134"/>
    </source>
</evidence>
<dbReference type="GO" id="GO:0004402">
    <property type="term" value="F:histone acetyltransferase activity"/>
    <property type="evidence" value="ECO:0007669"/>
    <property type="project" value="UniProtKB-ARBA"/>
</dbReference>
<dbReference type="InterPro" id="IPR013178">
    <property type="entry name" value="Histone_AcTrfase_Rtt109/CBP"/>
</dbReference>
<evidence type="ECO:0000256" key="3">
    <source>
        <dbReference type="ARBA" id="ARBA00022679"/>
    </source>
</evidence>